<gene>
    <name evidence="1" type="ORF">IHE45_20G005800</name>
</gene>
<dbReference type="EMBL" id="CM037030">
    <property type="protein sequence ID" value="KAH7650691.1"/>
    <property type="molecule type" value="Genomic_DNA"/>
</dbReference>
<evidence type="ECO:0000313" key="1">
    <source>
        <dbReference type="EMBL" id="KAH7650691.1"/>
    </source>
</evidence>
<sequence>MERTRSGSPERTSSVREAINLFGEKMVSNGGKQTKFKPHFSQSDELATKRAREIHVAKMDIGRLCENKKCAEDDKARAESELYMAKGMANELARRIEECNAKTLAQKQELQSMNSPKIMMDSQPLDYVQVMHELDRVKHELSKLKLEVSSAIEAKANAESEIKASGSKVRTMEACAENLRKEIEHINEDHVLVELARMEAERELQQIESQRLAEFSRYSKSIEEANNRIKGLRKEIRQTQELERSLAVTTADVDVLQNEMVLVRAMEKNFTKSNSMSNDEQIKEEQKQQELRNAETELEVAKKELASYKYQGFQFMSAMDLIRKELIEIFKEKEQIEKNEKKTDSAVRNLNSKLLKAKSQLKSALVADTRAKEIVANLSAALQQMQIDTEAVRREREQISRESKSIQIEMKSEETINSDNERLLTTMKELEAAKKAEESALKKLKTVAERAMRNRVCTQLHGSHITISSSEYEYLTSGAAATMDVANKKVAAILAWIEALKAEEKEMSLKIERTTSDIEELHKKKQTMVDQMRTVDEDTDGSEAEAEAEAFQAQANVSVSQTRKSIKDNGFATSKRRAKIRRSSASSITRLPNRSPSFTIKKRGKVMPTFVLFLRRKRIIRQK</sequence>
<evidence type="ECO:0000313" key="2">
    <source>
        <dbReference type="Proteomes" id="UP000827976"/>
    </source>
</evidence>
<reference evidence="2" key="1">
    <citation type="journal article" date="2022" name="Nat. Commun.">
        <title>Chromosome evolution and the genetic basis of agronomically important traits in greater yam.</title>
        <authorList>
            <person name="Bredeson J.V."/>
            <person name="Lyons J.B."/>
            <person name="Oniyinde I.O."/>
            <person name="Okereke N.R."/>
            <person name="Kolade O."/>
            <person name="Nnabue I."/>
            <person name="Nwadili C.O."/>
            <person name="Hribova E."/>
            <person name="Parker M."/>
            <person name="Nwogha J."/>
            <person name="Shu S."/>
            <person name="Carlson J."/>
            <person name="Kariba R."/>
            <person name="Muthemba S."/>
            <person name="Knop K."/>
            <person name="Barton G.J."/>
            <person name="Sherwood A.V."/>
            <person name="Lopez-Montes A."/>
            <person name="Asiedu R."/>
            <person name="Jamnadass R."/>
            <person name="Muchugi A."/>
            <person name="Goodstein D."/>
            <person name="Egesi C.N."/>
            <person name="Featherston J."/>
            <person name="Asfaw A."/>
            <person name="Simpson G.G."/>
            <person name="Dolezel J."/>
            <person name="Hendre P.S."/>
            <person name="Van Deynze A."/>
            <person name="Kumar P.L."/>
            <person name="Obidiegwu J.E."/>
            <person name="Bhattacharjee R."/>
            <person name="Rokhsar D.S."/>
        </authorList>
    </citation>
    <scope>NUCLEOTIDE SEQUENCE [LARGE SCALE GENOMIC DNA]</scope>
    <source>
        <strain evidence="2">cv. TDa95/00328</strain>
    </source>
</reference>
<keyword evidence="2" id="KW-1185">Reference proteome</keyword>
<organism evidence="1 2">
    <name type="scientific">Dioscorea alata</name>
    <name type="common">Purple yam</name>
    <dbReference type="NCBI Taxonomy" id="55571"/>
    <lineage>
        <taxon>Eukaryota</taxon>
        <taxon>Viridiplantae</taxon>
        <taxon>Streptophyta</taxon>
        <taxon>Embryophyta</taxon>
        <taxon>Tracheophyta</taxon>
        <taxon>Spermatophyta</taxon>
        <taxon>Magnoliopsida</taxon>
        <taxon>Liliopsida</taxon>
        <taxon>Dioscoreales</taxon>
        <taxon>Dioscoreaceae</taxon>
        <taxon>Dioscorea</taxon>
    </lineage>
</organism>
<name>A0ACB7TSC3_DIOAL</name>
<proteinExistence type="predicted"/>
<protein>
    <submittedName>
        <fullName evidence="1">WEB family protein</fullName>
    </submittedName>
</protein>
<comment type="caution">
    <text evidence="1">The sequence shown here is derived from an EMBL/GenBank/DDBJ whole genome shotgun (WGS) entry which is preliminary data.</text>
</comment>
<dbReference type="Proteomes" id="UP000827976">
    <property type="component" value="Chromosome 20"/>
</dbReference>
<accession>A0ACB7TSC3</accession>